<feature type="coiled-coil region" evidence="2">
    <location>
        <begin position="22"/>
        <end position="112"/>
    </location>
</feature>
<evidence type="ECO:0000256" key="2">
    <source>
        <dbReference type="SAM" id="Coils"/>
    </source>
</evidence>
<dbReference type="PANTHER" id="PTHR21666">
    <property type="entry name" value="PEPTIDASE-RELATED"/>
    <property type="match status" value="1"/>
</dbReference>
<dbReference type="InterPro" id="IPR050570">
    <property type="entry name" value="Cell_wall_metabolism_enzyme"/>
</dbReference>
<proteinExistence type="predicted"/>
<protein>
    <submittedName>
        <fullName evidence="6">Peptidase M23</fullName>
    </submittedName>
</protein>
<dbReference type="KEGG" id="cmic:caldi_22520"/>
<gene>
    <name evidence="6" type="ORF">caldi_22520</name>
</gene>
<feature type="domain" description="Peptidoglycan hydrolase PcsB coiled-coil" evidence="5">
    <location>
        <begin position="103"/>
        <end position="170"/>
    </location>
</feature>
<feature type="coiled-coil region" evidence="2">
    <location>
        <begin position="169"/>
        <end position="242"/>
    </location>
</feature>
<dbReference type="Gene3D" id="2.70.70.10">
    <property type="entry name" value="Glucose Permease (Domain IIA)"/>
    <property type="match status" value="1"/>
</dbReference>
<sequence>MITALTLAAVLVAAPLGSTAWAGSAREQLEQIRERQAQISRQAAQQRALLARLEAEARSAAEAYARAQREEEEANRQLAGVTAALSQAQAALREAEAELDRVSRQLKARQQVLGDRLRSFYVYGEVQYLEVLMGATSFDDFLSRLDFLQLLAERDAQIVQDVQTAQAQVAVRRLEAEQRRNELQALEEQRRKQYEEAAAKTAAAARYRQQLSQREAALRQALDEFEREGQELARKARELEQQVGRELGRLVLSYPVQQPARITDGFGWRLHPILKTRRFHAGVDFAVRVGQPIYAAADGKVLFAGWQNGYGNVVIIGHGKVQGKSVATLYSHNSALTVRVGQEVKRGDVVALGGSTGLATGPNVHFEVIVDGKQVDPMDWLPK</sequence>
<name>A0AA35CL70_9FIRM</name>
<dbReference type="Gene3D" id="6.10.250.3150">
    <property type="match status" value="1"/>
</dbReference>
<evidence type="ECO:0000313" key="7">
    <source>
        <dbReference type="Proteomes" id="UP001163687"/>
    </source>
</evidence>
<dbReference type="InterPro" id="IPR016047">
    <property type="entry name" value="M23ase_b-sheet_dom"/>
</dbReference>
<feature type="chain" id="PRO_5041406604" evidence="3">
    <location>
        <begin position="23"/>
        <end position="383"/>
    </location>
</feature>
<dbReference type="GO" id="GO:0004222">
    <property type="term" value="F:metalloendopeptidase activity"/>
    <property type="evidence" value="ECO:0007669"/>
    <property type="project" value="TreeGrafter"/>
</dbReference>
<evidence type="ECO:0000259" key="4">
    <source>
        <dbReference type="Pfam" id="PF01551"/>
    </source>
</evidence>
<dbReference type="Pfam" id="PF01551">
    <property type="entry name" value="Peptidase_M23"/>
    <property type="match status" value="1"/>
</dbReference>
<dbReference type="CDD" id="cd12797">
    <property type="entry name" value="M23_peptidase"/>
    <property type="match status" value="1"/>
</dbReference>
<evidence type="ECO:0000313" key="6">
    <source>
        <dbReference type="EMBL" id="BDG61162.1"/>
    </source>
</evidence>
<dbReference type="EMBL" id="AP025628">
    <property type="protein sequence ID" value="BDG61162.1"/>
    <property type="molecule type" value="Genomic_DNA"/>
</dbReference>
<accession>A0AA35CL70</accession>
<keyword evidence="2" id="KW-0175">Coiled coil</keyword>
<dbReference type="RefSeq" id="WP_264841835.1">
    <property type="nucleotide sequence ID" value="NZ_AP025628.1"/>
</dbReference>
<keyword evidence="7" id="KW-1185">Reference proteome</keyword>
<dbReference type="InterPro" id="IPR057309">
    <property type="entry name" value="PcsB_CC"/>
</dbReference>
<dbReference type="AlphaFoldDB" id="A0AA35CL70"/>
<dbReference type="SUPFAM" id="SSF51261">
    <property type="entry name" value="Duplicated hybrid motif"/>
    <property type="match status" value="1"/>
</dbReference>
<dbReference type="Pfam" id="PF24568">
    <property type="entry name" value="CC_PcsB"/>
    <property type="match status" value="1"/>
</dbReference>
<evidence type="ECO:0000256" key="3">
    <source>
        <dbReference type="SAM" id="SignalP"/>
    </source>
</evidence>
<dbReference type="FunFam" id="2.70.70.10:FF:000006">
    <property type="entry name" value="M23 family peptidase"/>
    <property type="match status" value="1"/>
</dbReference>
<organism evidence="6 7">
    <name type="scientific">Caldinitratiruptor microaerophilus</name>
    <dbReference type="NCBI Taxonomy" id="671077"/>
    <lineage>
        <taxon>Bacteria</taxon>
        <taxon>Bacillati</taxon>
        <taxon>Bacillota</taxon>
        <taxon>Clostridia</taxon>
        <taxon>Eubacteriales</taxon>
        <taxon>Symbiobacteriaceae</taxon>
        <taxon>Caldinitratiruptor</taxon>
    </lineage>
</organism>
<evidence type="ECO:0000256" key="1">
    <source>
        <dbReference type="ARBA" id="ARBA00022729"/>
    </source>
</evidence>
<evidence type="ECO:0000259" key="5">
    <source>
        <dbReference type="Pfam" id="PF24568"/>
    </source>
</evidence>
<dbReference type="Proteomes" id="UP001163687">
    <property type="component" value="Chromosome"/>
</dbReference>
<dbReference type="InterPro" id="IPR011055">
    <property type="entry name" value="Dup_hybrid_motif"/>
</dbReference>
<dbReference type="PANTHER" id="PTHR21666:SF289">
    <property type="entry name" value="L-ALA--D-GLU ENDOPEPTIDASE"/>
    <property type="match status" value="1"/>
</dbReference>
<reference evidence="6" key="1">
    <citation type="submission" date="2022-03" db="EMBL/GenBank/DDBJ databases">
        <title>Complete genome sequence of Caldinitratiruptor microaerophilus.</title>
        <authorList>
            <person name="Mukaiyama R."/>
            <person name="Nishiyama T."/>
            <person name="Ueda K."/>
        </authorList>
    </citation>
    <scope>NUCLEOTIDE SEQUENCE</scope>
    <source>
        <strain evidence="6">JCM 16183</strain>
    </source>
</reference>
<feature type="domain" description="M23ase beta-sheet core" evidence="4">
    <location>
        <begin position="278"/>
        <end position="377"/>
    </location>
</feature>
<feature type="signal peptide" evidence="3">
    <location>
        <begin position="1"/>
        <end position="22"/>
    </location>
</feature>
<keyword evidence="1 3" id="KW-0732">Signal</keyword>